<evidence type="ECO:0000256" key="1">
    <source>
        <dbReference type="SAM" id="MobiDB-lite"/>
    </source>
</evidence>
<sequence length="202" mass="21466">MAKVKRSTPAAAAVPAAKAKAKSSASAGPADTAAKVPAAEASPPVVIEIPSSPDMSVGVGPTGGSGSKKKGRKRAAPLVLDDEIEMWSPQQKRRLDEECQILSEDPLSATTKLGPAASANDEIAVVAERGKVACRDYPHARSACAKNPFSTTPHERHCDKCFCYVCDVAAPCMSWKGHEGHCHASDKDRKWKTKRLMMKQAM</sequence>
<dbReference type="AlphaFoldDB" id="A0A8T0NLM6"/>
<accession>A0A8T0NLM6</accession>
<proteinExistence type="predicted"/>
<evidence type="ECO:0000313" key="3">
    <source>
        <dbReference type="Proteomes" id="UP000823388"/>
    </source>
</evidence>
<dbReference type="PANTHER" id="PTHR33443:SF30">
    <property type="entry name" value="SARCOSINE DEHYDROGENASE-2C PROTEIN"/>
    <property type="match status" value="1"/>
</dbReference>
<dbReference type="OrthoDB" id="266020at2759"/>
<feature type="compositionally biased region" description="Low complexity" evidence="1">
    <location>
        <begin position="42"/>
        <end position="53"/>
    </location>
</feature>
<reference evidence="2" key="1">
    <citation type="submission" date="2020-05" db="EMBL/GenBank/DDBJ databases">
        <title>WGS assembly of Panicum virgatum.</title>
        <authorList>
            <person name="Lovell J.T."/>
            <person name="Jenkins J."/>
            <person name="Shu S."/>
            <person name="Juenger T.E."/>
            <person name="Schmutz J."/>
        </authorList>
    </citation>
    <scope>NUCLEOTIDE SEQUENCE</scope>
    <source>
        <strain evidence="2">AP13</strain>
    </source>
</reference>
<dbReference type="InterPro" id="IPR053234">
    <property type="entry name" value="RPM1_Interactor"/>
</dbReference>
<gene>
    <name evidence="2" type="ORF">PVAP13_9KG098600</name>
</gene>
<keyword evidence="3" id="KW-1185">Reference proteome</keyword>
<feature type="region of interest" description="Disordered" evidence="1">
    <location>
        <begin position="1"/>
        <end position="76"/>
    </location>
</feature>
<organism evidence="2 3">
    <name type="scientific">Panicum virgatum</name>
    <name type="common">Blackwell switchgrass</name>
    <dbReference type="NCBI Taxonomy" id="38727"/>
    <lineage>
        <taxon>Eukaryota</taxon>
        <taxon>Viridiplantae</taxon>
        <taxon>Streptophyta</taxon>
        <taxon>Embryophyta</taxon>
        <taxon>Tracheophyta</taxon>
        <taxon>Spermatophyta</taxon>
        <taxon>Magnoliopsida</taxon>
        <taxon>Liliopsida</taxon>
        <taxon>Poales</taxon>
        <taxon>Poaceae</taxon>
        <taxon>PACMAD clade</taxon>
        <taxon>Panicoideae</taxon>
        <taxon>Panicodae</taxon>
        <taxon>Paniceae</taxon>
        <taxon>Panicinae</taxon>
        <taxon>Panicum</taxon>
        <taxon>Panicum sect. Hiantes</taxon>
    </lineage>
</organism>
<name>A0A8T0NLM6_PANVG</name>
<feature type="compositionally biased region" description="Low complexity" evidence="1">
    <location>
        <begin position="9"/>
        <end position="30"/>
    </location>
</feature>
<evidence type="ECO:0000313" key="2">
    <source>
        <dbReference type="EMBL" id="KAG2550347.1"/>
    </source>
</evidence>
<comment type="caution">
    <text evidence="2">The sequence shown here is derived from an EMBL/GenBank/DDBJ whole genome shotgun (WGS) entry which is preliminary data.</text>
</comment>
<dbReference type="PANTHER" id="PTHR33443">
    <property type="entry name" value="ZGC:112980"/>
    <property type="match status" value="1"/>
</dbReference>
<dbReference type="Proteomes" id="UP000823388">
    <property type="component" value="Chromosome 9K"/>
</dbReference>
<protein>
    <submittedName>
        <fullName evidence="2">Uncharacterized protein</fullName>
    </submittedName>
</protein>
<dbReference type="EMBL" id="CM029053">
    <property type="protein sequence ID" value="KAG2550347.1"/>
    <property type="molecule type" value="Genomic_DNA"/>
</dbReference>